<feature type="compositionally biased region" description="Low complexity" evidence="1">
    <location>
        <begin position="661"/>
        <end position="670"/>
    </location>
</feature>
<evidence type="ECO:0000256" key="1">
    <source>
        <dbReference type="SAM" id="MobiDB-lite"/>
    </source>
</evidence>
<comment type="caution">
    <text evidence="2">The sequence shown here is derived from an EMBL/GenBank/DDBJ whole genome shotgun (WGS) entry which is preliminary data.</text>
</comment>
<dbReference type="EMBL" id="JAUEPU010000012">
    <property type="protein sequence ID" value="KAK0498045.1"/>
    <property type="molecule type" value="Genomic_DNA"/>
</dbReference>
<feature type="region of interest" description="Disordered" evidence="1">
    <location>
        <begin position="281"/>
        <end position="301"/>
    </location>
</feature>
<evidence type="ECO:0000313" key="3">
    <source>
        <dbReference type="Proteomes" id="UP001175228"/>
    </source>
</evidence>
<gene>
    <name evidence="2" type="ORF">EDD18DRAFT_1104533</name>
</gene>
<feature type="region of interest" description="Disordered" evidence="1">
    <location>
        <begin position="661"/>
        <end position="692"/>
    </location>
</feature>
<accession>A0AA39UYA8</accession>
<dbReference type="Proteomes" id="UP001175228">
    <property type="component" value="Unassembled WGS sequence"/>
</dbReference>
<organism evidence="2 3">
    <name type="scientific">Armillaria luteobubalina</name>
    <dbReference type="NCBI Taxonomy" id="153913"/>
    <lineage>
        <taxon>Eukaryota</taxon>
        <taxon>Fungi</taxon>
        <taxon>Dikarya</taxon>
        <taxon>Basidiomycota</taxon>
        <taxon>Agaricomycotina</taxon>
        <taxon>Agaricomycetes</taxon>
        <taxon>Agaricomycetidae</taxon>
        <taxon>Agaricales</taxon>
        <taxon>Marasmiineae</taxon>
        <taxon>Physalacriaceae</taxon>
        <taxon>Armillaria</taxon>
    </lineage>
</organism>
<proteinExistence type="predicted"/>
<reference evidence="2" key="1">
    <citation type="submission" date="2023-06" db="EMBL/GenBank/DDBJ databases">
        <authorList>
            <consortium name="Lawrence Berkeley National Laboratory"/>
            <person name="Ahrendt S."/>
            <person name="Sahu N."/>
            <person name="Indic B."/>
            <person name="Wong-Bajracharya J."/>
            <person name="Merenyi Z."/>
            <person name="Ke H.-M."/>
            <person name="Monk M."/>
            <person name="Kocsube S."/>
            <person name="Drula E."/>
            <person name="Lipzen A."/>
            <person name="Balint B."/>
            <person name="Henrissat B."/>
            <person name="Andreopoulos B."/>
            <person name="Martin F.M."/>
            <person name="Harder C.B."/>
            <person name="Rigling D."/>
            <person name="Ford K.L."/>
            <person name="Foster G.D."/>
            <person name="Pangilinan J."/>
            <person name="Papanicolaou A."/>
            <person name="Barry K."/>
            <person name="LaButti K."/>
            <person name="Viragh M."/>
            <person name="Koriabine M."/>
            <person name="Yan M."/>
            <person name="Riley R."/>
            <person name="Champramary S."/>
            <person name="Plett K.L."/>
            <person name="Tsai I.J."/>
            <person name="Slot J."/>
            <person name="Sipos G."/>
            <person name="Plett J."/>
            <person name="Nagy L.G."/>
            <person name="Grigoriev I.V."/>
        </authorList>
    </citation>
    <scope>NUCLEOTIDE SEQUENCE</scope>
    <source>
        <strain evidence="2">HWK02</strain>
    </source>
</reference>
<sequence>MKGHMLASVQRSVVKEICPMDFYVNNTFYIFIPQDHNTSSKRSPMRQEKYLIISNNPCNERVNEDISGKRRDIARNCCLALLNSKFIEGTLDIGTGHQAEIALKKKASLGAIVYWHDETWMPVAFAVFAVPMELVLDMMRKAVEGFQDGCVNPPLTKNTLMDQGAHRLSSLNLLRIEHVEWGGQELVRLGGALVKGQAYRERETLVVYLEWAALAGVLLVAILEVVNLGAALLDEHRRQQQALQSQQVLQPVPELLGQAAHDFCDYDTKINPSYDDSVAPKALEKQPTQSTSCEDDNTYSPKVKRCDKSTTQLIGLFVNSLDDSSTNNRTCTPAYRSLNYIHCKHPSYWHDPYFRPSFGTIATAASTSAVPIFVSIFAPSVPHYNPEDFTGLHISILITSLVVQPSVCGLYDTFIVTSPNAAALWAPPLGHNRIMFLHSDLRYGDDDPLSWPQPYVHQYCHLAVIRSPPLNLSRSHPDAPLHWLPGGNDFREADSAVNIITEKARGTTLSDGAEDLKCTYMLLLHDFLECLEHLPMSLEKVQLNVRETQLRTADSGVTGAFTTNMQIAQDFFQAGIPVWIIHTVDQLSTIHIDNVEHFRLPSFFLSLEQHRAKFQPVFKGHGATAEKYYAFNRFTRSHIRFPNVFAWTDVSGQLAPPLNLPSAPVASSSSSRKDQKRSPYARHVPNKPSTSSGSLKLFVDRTPAHPFLPPIIAVWACGLSNLVFDKTCCIGSASIKLHGYALPPPTNLTIAENPLKIEAMFKFWLHIRLPMFARLSSPLYLPSVLDQNSWKMFLSLDYLAKANEQENPTTKAAVRRAKMKEILAGCFNEIEVELGSGEGTSVSWRGKAYEMLTATDHQEIVWEMSEIAFRLELATLDCMAWEAGPNHDISCETAVSSCFTGPISMADIGSANMGLAYPSWYDRAPYLCSLRRLMQTWMGSKPDIIAKDMTSWLWTEAEILELEKVLADYYVDTFFLHFGCPPTLPQYLPHNPTTSFVPIWRIRGQTATPNVHADISKWE</sequence>
<keyword evidence="3" id="KW-1185">Reference proteome</keyword>
<evidence type="ECO:0000313" key="2">
    <source>
        <dbReference type="EMBL" id="KAK0498045.1"/>
    </source>
</evidence>
<protein>
    <submittedName>
        <fullName evidence="2">Uncharacterized protein</fullName>
    </submittedName>
</protein>
<dbReference type="AlphaFoldDB" id="A0AA39UYA8"/>
<name>A0AA39UYA8_9AGAR</name>